<sequence>MSLREQWNAARSQRQQEVLERRQMVANFLLETRSHLDEVWLEQRQQRVAYVAAIKNYVWGTTPDTDNGSSNTTNLGQSEVPTLPKYR</sequence>
<evidence type="ECO:0000313" key="3">
    <source>
        <dbReference type="EMBL" id="KIE07158.1"/>
    </source>
</evidence>
<dbReference type="STRING" id="1479485.DA73_0238995"/>
<dbReference type="EMBL" id="JHEG04000001">
    <property type="protein sequence ID" value="KAF3889421.1"/>
    <property type="molecule type" value="Genomic_DNA"/>
</dbReference>
<name>A0A0C1QTI1_9CYAN</name>
<evidence type="ECO:0000313" key="2">
    <source>
        <dbReference type="EMBL" id="KAF3889421.1"/>
    </source>
</evidence>
<reference evidence="3" key="1">
    <citation type="journal article" date="2015" name="Genome Announc.">
        <title>Draft Genome Sequence of Tolypothrix boutellei Strain VB521301.</title>
        <authorList>
            <person name="Chandrababunaidu M.M."/>
            <person name="Singh D."/>
            <person name="Sen D."/>
            <person name="Bhan S."/>
            <person name="Das S."/>
            <person name="Gupta A."/>
            <person name="Adhikary S.P."/>
            <person name="Tripathy S."/>
        </authorList>
    </citation>
    <scope>NUCLEOTIDE SEQUENCE</scope>
    <source>
        <strain evidence="3">VB521301</strain>
    </source>
</reference>
<reference evidence="2" key="2">
    <citation type="submission" date="2019-11" db="EMBL/GenBank/DDBJ databases">
        <title>Improved Assembly of Tolypothrix boutellei genome.</title>
        <authorList>
            <person name="Sarangi A.N."/>
            <person name="Mukherjee M."/>
            <person name="Ghosh S."/>
            <person name="Singh D."/>
            <person name="Das A."/>
            <person name="Kant S."/>
            <person name="Prusty A."/>
            <person name="Tripathy S."/>
        </authorList>
    </citation>
    <scope>NUCLEOTIDE SEQUENCE</scope>
    <source>
        <strain evidence="2">VB521301</strain>
    </source>
</reference>
<dbReference type="OrthoDB" id="9969193at2"/>
<dbReference type="RefSeq" id="WP_038082216.1">
    <property type="nucleotide sequence ID" value="NZ_JHEG04000001.1"/>
</dbReference>
<organism evidence="3">
    <name type="scientific">Tolypothrix bouteillei VB521301</name>
    <dbReference type="NCBI Taxonomy" id="1479485"/>
    <lineage>
        <taxon>Bacteria</taxon>
        <taxon>Bacillati</taxon>
        <taxon>Cyanobacteriota</taxon>
        <taxon>Cyanophyceae</taxon>
        <taxon>Nostocales</taxon>
        <taxon>Tolypothrichaceae</taxon>
        <taxon>Tolypothrix</taxon>
    </lineage>
</organism>
<dbReference type="AlphaFoldDB" id="A0A0C1QTI1"/>
<keyword evidence="4" id="KW-1185">Reference proteome</keyword>
<protein>
    <submittedName>
        <fullName evidence="3">Uncharacterized protein</fullName>
    </submittedName>
</protein>
<comment type="caution">
    <text evidence="3">The sequence shown here is derived from an EMBL/GenBank/DDBJ whole genome shotgun (WGS) entry which is preliminary data.</text>
</comment>
<accession>A0A0C1QTI1</accession>
<gene>
    <name evidence="3" type="ORF">DA73_0238995</name>
    <name evidence="2" type="ORF">DA73_0400031015</name>
</gene>
<feature type="compositionally biased region" description="Polar residues" evidence="1">
    <location>
        <begin position="62"/>
        <end position="80"/>
    </location>
</feature>
<dbReference type="EMBL" id="JHEG02000059">
    <property type="protein sequence ID" value="KIE07158.1"/>
    <property type="molecule type" value="Genomic_DNA"/>
</dbReference>
<proteinExistence type="predicted"/>
<dbReference type="Proteomes" id="UP000029738">
    <property type="component" value="Unassembled WGS sequence"/>
</dbReference>
<evidence type="ECO:0000256" key="1">
    <source>
        <dbReference type="SAM" id="MobiDB-lite"/>
    </source>
</evidence>
<evidence type="ECO:0000313" key="4">
    <source>
        <dbReference type="Proteomes" id="UP000029738"/>
    </source>
</evidence>
<feature type="region of interest" description="Disordered" evidence="1">
    <location>
        <begin position="61"/>
        <end position="87"/>
    </location>
</feature>